<dbReference type="OrthoDB" id="5084612at2759"/>
<evidence type="ECO:0000256" key="1">
    <source>
        <dbReference type="SAM" id="MobiDB-lite"/>
    </source>
</evidence>
<feature type="region of interest" description="Disordered" evidence="1">
    <location>
        <begin position="1"/>
        <end position="97"/>
    </location>
</feature>
<evidence type="ECO:0000313" key="2">
    <source>
        <dbReference type="EMBL" id="KAF5704143.1"/>
    </source>
</evidence>
<evidence type="ECO:0000313" key="3">
    <source>
        <dbReference type="Proteomes" id="UP000544331"/>
    </source>
</evidence>
<feature type="compositionally biased region" description="Polar residues" evidence="1">
    <location>
        <begin position="22"/>
        <end position="32"/>
    </location>
</feature>
<proteinExistence type="predicted"/>
<reference evidence="2 3" key="1">
    <citation type="submission" date="2020-05" db="EMBL/GenBank/DDBJ databases">
        <title>Identification and distribution of gene clusters putatively required for synthesis of sphingolipid metabolism inhibitors in phylogenetically diverse species of the filamentous fungus Fusarium.</title>
        <authorList>
            <person name="Kim H.-S."/>
            <person name="Busman M."/>
            <person name="Brown D.W."/>
            <person name="Divon H."/>
            <person name="Uhlig S."/>
            <person name="Proctor R.H."/>
        </authorList>
    </citation>
    <scope>NUCLEOTIDE SEQUENCE [LARGE SCALE GENOMIC DNA]</scope>
    <source>
        <strain evidence="2 3">NRRL 66235</strain>
    </source>
</reference>
<dbReference type="AlphaFoldDB" id="A0A8H6D507"/>
<gene>
    <name evidence="2" type="ORF">FMUND_12686</name>
</gene>
<feature type="region of interest" description="Disordered" evidence="1">
    <location>
        <begin position="132"/>
        <end position="224"/>
    </location>
</feature>
<feature type="compositionally biased region" description="Pro residues" evidence="1">
    <location>
        <begin position="1"/>
        <end position="11"/>
    </location>
</feature>
<feature type="compositionally biased region" description="Polar residues" evidence="1">
    <location>
        <begin position="191"/>
        <end position="200"/>
    </location>
</feature>
<sequence length="224" mass="24898">MSSYPETPPPTAQTIPDYPKTPSKSGNDTPSPKTRFGKPLAQRLSHVRRPRAASSLSPPFSDRFSTPPHHPRQQVTDSIPTYRVEKRRPPVSGHQRAESFEHYLSSTRRLTRRNPSNDEITTVGFTNGLLRHQGQGLAPTSGSVLWDSPPLPRRQDMEQLGQRVEDLQMESQGGFDGPQSSRPRHGVAFSTRATQINTSRRTGEEPKESASPIVPVGTWSDESD</sequence>
<comment type="caution">
    <text evidence="2">The sequence shown here is derived from an EMBL/GenBank/DDBJ whole genome shotgun (WGS) entry which is preliminary data.</text>
</comment>
<dbReference type="Proteomes" id="UP000544331">
    <property type="component" value="Unassembled WGS sequence"/>
</dbReference>
<protein>
    <submittedName>
        <fullName evidence="2">Uncharacterized protein</fullName>
    </submittedName>
</protein>
<accession>A0A8H6D507</accession>
<name>A0A8H6D507_9HYPO</name>
<dbReference type="EMBL" id="JAAOAN010000525">
    <property type="protein sequence ID" value="KAF5704143.1"/>
    <property type="molecule type" value="Genomic_DNA"/>
</dbReference>
<organism evidence="2 3">
    <name type="scientific">Fusarium mundagurra</name>
    <dbReference type="NCBI Taxonomy" id="1567541"/>
    <lineage>
        <taxon>Eukaryota</taxon>
        <taxon>Fungi</taxon>
        <taxon>Dikarya</taxon>
        <taxon>Ascomycota</taxon>
        <taxon>Pezizomycotina</taxon>
        <taxon>Sordariomycetes</taxon>
        <taxon>Hypocreomycetidae</taxon>
        <taxon>Hypocreales</taxon>
        <taxon>Nectriaceae</taxon>
        <taxon>Fusarium</taxon>
        <taxon>Fusarium fujikuroi species complex</taxon>
    </lineage>
</organism>
<keyword evidence="3" id="KW-1185">Reference proteome</keyword>